<dbReference type="RefSeq" id="WP_027875600.1">
    <property type="nucleotide sequence ID" value="NZ_CP023173.1"/>
</dbReference>
<dbReference type="AlphaFoldDB" id="A0A249SNR7"/>
<keyword evidence="1" id="KW-0472">Membrane</keyword>
<reference evidence="2 3" key="1">
    <citation type="submission" date="2017-08" db="EMBL/GenBank/DDBJ databases">
        <title>Complete Genome Sequence of Mesoplasma chauliocola.</title>
        <authorList>
            <person name="Knight T.F.Jr."/>
            <person name="Citino T."/>
        </authorList>
    </citation>
    <scope>NUCLEOTIDE SEQUENCE [LARGE SCALE GENOMIC DNA]</scope>
    <source>
        <strain evidence="2 3">CHPA-2</strain>
    </source>
</reference>
<feature type="transmembrane region" description="Helical" evidence="1">
    <location>
        <begin position="231"/>
        <end position="251"/>
    </location>
</feature>
<evidence type="ECO:0000313" key="2">
    <source>
        <dbReference type="EMBL" id="ASZ09276.1"/>
    </source>
</evidence>
<dbReference type="KEGG" id="mchc:CK556_02895"/>
<name>A0A249SNR7_9MOLU</name>
<protein>
    <submittedName>
        <fullName evidence="2">Uncharacterized protein</fullName>
    </submittedName>
</protein>
<feature type="transmembrane region" description="Helical" evidence="1">
    <location>
        <begin position="155"/>
        <end position="177"/>
    </location>
</feature>
<dbReference type="STRING" id="1336232.GCA_000518825_01296"/>
<feature type="transmembrane region" description="Helical" evidence="1">
    <location>
        <begin position="25"/>
        <end position="44"/>
    </location>
</feature>
<accession>A0A249SNR7</accession>
<dbReference type="EMBL" id="CP023173">
    <property type="protein sequence ID" value="ASZ09276.1"/>
    <property type="molecule type" value="Genomic_DNA"/>
</dbReference>
<sequence>MNYFKLKKESLKNWFSNYSLKDWRFWYKAIFVLIMTIVVLYSYIQAFVSSSNNVAELNKLINNNQEQTWTIQSILQYGIDNNSNWISTTKNGVTSIKGVIVFTTTTDGVLKASYQPFEQLVYMSSFFTLISNLLILIWMYVALLKPYNEGKKGILNNRGALIFTTYITITFLLYNIILRATVSMVDNNFISHLINEMFHTVAPIAFVGYVIFGIKRETKDLLSFKDLKLTWLYGISGLIGYGVYAIIRGLIMVAGGTPGSSQLAFPYPFLQITEKAVKMGNIELPGIVLFLIFVVVIASICIGFTSLYRVIMLKIINVKLKKKGE</sequence>
<gene>
    <name evidence="2" type="ORF">CK556_02895</name>
</gene>
<keyword evidence="1" id="KW-0812">Transmembrane</keyword>
<proteinExistence type="predicted"/>
<feature type="transmembrane region" description="Helical" evidence="1">
    <location>
        <begin position="287"/>
        <end position="311"/>
    </location>
</feature>
<evidence type="ECO:0000313" key="3">
    <source>
        <dbReference type="Proteomes" id="UP000232229"/>
    </source>
</evidence>
<feature type="transmembrane region" description="Helical" evidence="1">
    <location>
        <begin position="120"/>
        <end position="143"/>
    </location>
</feature>
<keyword evidence="1" id="KW-1133">Transmembrane helix</keyword>
<keyword evidence="3" id="KW-1185">Reference proteome</keyword>
<feature type="transmembrane region" description="Helical" evidence="1">
    <location>
        <begin position="189"/>
        <end position="211"/>
    </location>
</feature>
<evidence type="ECO:0000256" key="1">
    <source>
        <dbReference type="SAM" id="Phobius"/>
    </source>
</evidence>
<dbReference type="Proteomes" id="UP000232229">
    <property type="component" value="Chromosome"/>
</dbReference>
<organism evidence="2 3">
    <name type="scientific">Mesoplasma chauliocola</name>
    <dbReference type="NCBI Taxonomy" id="216427"/>
    <lineage>
        <taxon>Bacteria</taxon>
        <taxon>Bacillati</taxon>
        <taxon>Mycoplasmatota</taxon>
        <taxon>Mollicutes</taxon>
        <taxon>Entomoplasmatales</taxon>
        <taxon>Entomoplasmataceae</taxon>
        <taxon>Mesoplasma</taxon>
    </lineage>
</organism>